<dbReference type="Pfam" id="PF25210">
    <property type="entry name" value="Kelch_FKB95"/>
    <property type="match status" value="1"/>
</dbReference>
<evidence type="ECO:0000256" key="1">
    <source>
        <dbReference type="SAM" id="MobiDB-lite"/>
    </source>
</evidence>
<dbReference type="PANTHER" id="PTHR24414:SF184">
    <property type="entry name" value="GALACTOSE OXIDASE_KELCH REPEAT SUPERFAMILY PROTEIN"/>
    <property type="match status" value="1"/>
</dbReference>
<dbReference type="Pfam" id="PF00646">
    <property type="entry name" value="F-box"/>
    <property type="match status" value="1"/>
</dbReference>
<dbReference type="InterPro" id="IPR001810">
    <property type="entry name" value="F-box_dom"/>
</dbReference>
<gene>
    <name evidence="3" type="ORF">ISN45_Aa06g034880</name>
</gene>
<dbReference type="InterPro" id="IPR057499">
    <property type="entry name" value="Kelch_FKB95"/>
</dbReference>
<comment type="caution">
    <text evidence="3">The sequence shown here is derived from an EMBL/GenBank/DDBJ whole genome shotgun (WGS) entry which is preliminary data.</text>
</comment>
<dbReference type="CDD" id="cd22152">
    <property type="entry name" value="F-box_AtAFR-like"/>
    <property type="match status" value="1"/>
</dbReference>
<protein>
    <submittedName>
        <fullName evidence="3">F-box-like domain superfamily</fullName>
    </submittedName>
</protein>
<dbReference type="SMART" id="SM00612">
    <property type="entry name" value="Kelch"/>
    <property type="match status" value="3"/>
</dbReference>
<reference evidence="3 4" key="1">
    <citation type="submission" date="2020-12" db="EMBL/GenBank/DDBJ databases">
        <title>Concerted genomic and epigenomic changes stabilize Arabidopsis allopolyploids.</title>
        <authorList>
            <person name="Chen Z."/>
        </authorList>
    </citation>
    <scope>NUCLEOTIDE SEQUENCE [LARGE SCALE GENOMIC DNA]</scope>
    <source>
        <strain evidence="3">Allo738</strain>
        <tissue evidence="3">Leaf</tissue>
    </source>
</reference>
<evidence type="ECO:0000313" key="3">
    <source>
        <dbReference type="EMBL" id="KAG7552912.1"/>
    </source>
</evidence>
<dbReference type="EMBL" id="JAEFBK010000011">
    <property type="protein sequence ID" value="KAG7552912.1"/>
    <property type="molecule type" value="Genomic_DNA"/>
</dbReference>
<keyword evidence="4" id="KW-1185">Reference proteome</keyword>
<sequence length="385" mass="43199">MSSPPTSPATTNGEEPLVKKQKKNPSQIPSLPDDLLVSCLARVSRLHYATLSLVSKSFRSLIASPELYKTRSLLGRTESCLYVCLRFPPERNQRWFTLSLKPNNRTIANNNKSSCNLLVPVPTSNYPHAQELGLVAVGSNIYNFGGSGPSSVSILDCQTHTWHEAPSMRVKQYYPHANVVDGKIYVAGRCIDLESSNWMEVFDPKTQTWEPLLLAPLERRRCTYSISKSVVIEGGIYMIGGDIGVVYKPREGKWEEIRSLEELRCLGVSYCVIGNVLYCYGSRNGIIWYDFKIGKWMNIKGLEDLPKLVNCDCVVRSVEYGGKIAILWNKYLHSGSGCNNKMIWCAVISLERRNSKEIWGKVEWVDEVLTVPVSCETVFALSATV</sequence>
<name>A0A8T1Z3S7_9BRAS</name>
<evidence type="ECO:0000259" key="2">
    <source>
        <dbReference type="PROSITE" id="PS50181"/>
    </source>
</evidence>
<feature type="compositionally biased region" description="Polar residues" evidence="1">
    <location>
        <begin position="1"/>
        <end position="13"/>
    </location>
</feature>
<proteinExistence type="predicted"/>
<dbReference type="InterPro" id="IPR006652">
    <property type="entry name" value="Kelch_1"/>
</dbReference>
<organism evidence="3 4">
    <name type="scientific">Arabidopsis thaliana x Arabidopsis arenosa</name>
    <dbReference type="NCBI Taxonomy" id="1240361"/>
    <lineage>
        <taxon>Eukaryota</taxon>
        <taxon>Viridiplantae</taxon>
        <taxon>Streptophyta</taxon>
        <taxon>Embryophyta</taxon>
        <taxon>Tracheophyta</taxon>
        <taxon>Spermatophyta</taxon>
        <taxon>Magnoliopsida</taxon>
        <taxon>eudicotyledons</taxon>
        <taxon>Gunneridae</taxon>
        <taxon>Pentapetalae</taxon>
        <taxon>rosids</taxon>
        <taxon>malvids</taxon>
        <taxon>Brassicales</taxon>
        <taxon>Brassicaceae</taxon>
        <taxon>Camelineae</taxon>
        <taxon>Arabidopsis</taxon>
    </lineage>
</organism>
<dbReference type="Proteomes" id="UP000694240">
    <property type="component" value="Chromosome 11"/>
</dbReference>
<evidence type="ECO:0000313" key="4">
    <source>
        <dbReference type="Proteomes" id="UP000694240"/>
    </source>
</evidence>
<dbReference type="SMART" id="SM00256">
    <property type="entry name" value="FBOX"/>
    <property type="match status" value="1"/>
</dbReference>
<dbReference type="AlphaFoldDB" id="A0A8T1Z3S7"/>
<dbReference type="InterPro" id="IPR050354">
    <property type="entry name" value="F-box/kelch-repeat_ARATH"/>
</dbReference>
<accession>A0A8T1Z3S7</accession>
<feature type="domain" description="F-box" evidence="2">
    <location>
        <begin position="25"/>
        <end position="71"/>
    </location>
</feature>
<dbReference type="PROSITE" id="PS50181">
    <property type="entry name" value="FBOX"/>
    <property type="match status" value="1"/>
</dbReference>
<dbReference type="PANTHER" id="PTHR24414">
    <property type="entry name" value="F-BOX/KELCH-REPEAT PROTEIN SKIP4"/>
    <property type="match status" value="1"/>
</dbReference>
<feature type="region of interest" description="Disordered" evidence="1">
    <location>
        <begin position="1"/>
        <end position="29"/>
    </location>
</feature>